<dbReference type="PROSITE" id="PS00678">
    <property type="entry name" value="WD_REPEATS_1"/>
    <property type="match status" value="2"/>
</dbReference>
<feature type="domain" description="C2H2-type" evidence="5">
    <location>
        <begin position="626"/>
        <end position="650"/>
    </location>
</feature>
<dbReference type="InterPro" id="IPR001680">
    <property type="entry name" value="WD40_rpt"/>
</dbReference>
<organism evidence="6 7">
    <name type="scientific">Durusdinium trenchii</name>
    <dbReference type="NCBI Taxonomy" id="1381693"/>
    <lineage>
        <taxon>Eukaryota</taxon>
        <taxon>Sar</taxon>
        <taxon>Alveolata</taxon>
        <taxon>Dinophyceae</taxon>
        <taxon>Suessiales</taxon>
        <taxon>Symbiodiniaceae</taxon>
        <taxon>Durusdinium</taxon>
    </lineage>
</organism>
<evidence type="ECO:0000313" key="7">
    <source>
        <dbReference type="Proteomes" id="UP001642484"/>
    </source>
</evidence>
<accession>A0ABP0NWD3</accession>
<dbReference type="InterPro" id="IPR015943">
    <property type="entry name" value="WD40/YVTN_repeat-like_dom_sf"/>
</dbReference>
<evidence type="ECO:0000256" key="3">
    <source>
        <dbReference type="PROSITE-ProRule" id="PRU00221"/>
    </source>
</evidence>
<gene>
    <name evidence="6" type="ORF">CCMP2556_LOCUS32799</name>
</gene>
<feature type="repeat" description="WD" evidence="3">
    <location>
        <begin position="113"/>
        <end position="151"/>
    </location>
</feature>
<evidence type="ECO:0000259" key="5">
    <source>
        <dbReference type="Pfam" id="PF12874"/>
    </source>
</evidence>
<dbReference type="EMBL" id="CAXAMN010022139">
    <property type="protein sequence ID" value="CAK9066755.1"/>
    <property type="molecule type" value="Genomic_DNA"/>
</dbReference>
<dbReference type="InterPro" id="IPR036322">
    <property type="entry name" value="WD40_repeat_dom_sf"/>
</dbReference>
<dbReference type="Proteomes" id="UP001642484">
    <property type="component" value="Unassembled WGS sequence"/>
</dbReference>
<dbReference type="InterPro" id="IPR019775">
    <property type="entry name" value="WD40_repeat_CS"/>
</dbReference>
<feature type="repeat" description="WD" evidence="3">
    <location>
        <begin position="328"/>
        <end position="368"/>
    </location>
</feature>
<dbReference type="Pfam" id="PF00400">
    <property type="entry name" value="WD40"/>
    <property type="match status" value="6"/>
</dbReference>
<feature type="repeat" description="WD" evidence="3">
    <location>
        <begin position="287"/>
        <end position="328"/>
    </location>
</feature>
<dbReference type="Pfam" id="PF12874">
    <property type="entry name" value="zf-met"/>
    <property type="match status" value="1"/>
</dbReference>
<feature type="repeat" description="WD" evidence="3">
    <location>
        <begin position="245"/>
        <end position="286"/>
    </location>
</feature>
<evidence type="ECO:0000259" key="4">
    <source>
        <dbReference type="Pfam" id="PF10354"/>
    </source>
</evidence>
<dbReference type="CDD" id="cd17039">
    <property type="entry name" value="Ubl_ubiquitin_like"/>
    <property type="match status" value="1"/>
</dbReference>
<dbReference type="InterPro" id="IPR019446">
    <property type="entry name" value="BMT5-like"/>
</dbReference>
<evidence type="ECO:0000256" key="1">
    <source>
        <dbReference type="ARBA" id="ARBA00022574"/>
    </source>
</evidence>
<protein>
    <submittedName>
        <fullName evidence="6">Uncharacterized protein</fullName>
    </submittedName>
</protein>
<dbReference type="InterPro" id="IPR036236">
    <property type="entry name" value="Znf_C2H2_sf"/>
</dbReference>
<dbReference type="SMART" id="SM00320">
    <property type="entry name" value="WD40"/>
    <property type="match status" value="6"/>
</dbReference>
<dbReference type="PROSITE" id="PS50082">
    <property type="entry name" value="WD_REPEATS_2"/>
    <property type="match status" value="6"/>
</dbReference>
<name>A0ABP0NWD3_9DINO</name>
<comment type="caution">
    <text evidence="6">The sequence shown here is derived from an EMBL/GenBank/DDBJ whole genome shotgun (WGS) entry which is preliminary data.</text>
</comment>
<dbReference type="Gene3D" id="3.30.160.60">
    <property type="entry name" value="Classic Zinc Finger"/>
    <property type="match status" value="1"/>
</dbReference>
<evidence type="ECO:0000256" key="2">
    <source>
        <dbReference type="ARBA" id="ARBA00022737"/>
    </source>
</evidence>
<dbReference type="InterPro" id="IPR050349">
    <property type="entry name" value="WD_LIS1/nudF_dynein_reg"/>
</dbReference>
<dbReference type="PANTHER" id="PTHR44129">
    <property type="entry name" value="WD REPEAT-CONTAINING PROTEIN POP1"/>
    <property type="match status" value="1"/>
</dbReference>
<evidence type="ECO:0000313" key="6">
    <source>
        <dbReference type="EMBL" id="CAK9066755.1"/>
    </source>
</evidence>
<dbReference type="SUPFAM" id="SSF50978">
    <property type="entry name" value="WD40 repeat-like"/>
    <property type="match status" value="1"/>
</dbReference>
<dbReference type="PROSITE" id="PS50294">
    <property type="entry name" value="WD_REPEATS_REGION"/>
    <property type="match status" value="5"/>
</dbReference>
<reference evidence="6 7" key="1">
    <citation type="submission" date="2024-02" db="EMBL/GenBank/DDBJ databases">
        <authorList>
            <person name="Chen Y."/>
            <person name="Shah S."/>
            <person name="Dougan E. K."/>
            <person name="Thang M."/>
            <person name="Chan C."/>
        </authorList>
    </citation>
    <scope>NUCLEOTIDE SEQUENCE [LARGE SCALE GENOMIC DNA]</scope>
</reference>
<sequence>MVQEFRNSSACCPSSSKQALGGLSGECLASLRLAPGASVAELKRLVGGAGPVKLFHEGQQIFSSQTLAEAGLRDGAEIQMIMVRSQQLLAGAMDGAGSIWDLEEHTKVDDFHHGAELNAAAVSFDGALFATAGSDRQVAIWQRDASRDSGSPHATLTGHRGQVYSISFCPVTPTLFSASGDATARLWSLSSGQELMSLNWHTRDVNTVAPAPDGHVLATGSDDYCFALWDRRTGERIRSWDGRRGEGHSGRVYSVAFAPDGHSIATGAVDKKAKVWDTRTGACLQAFTSHTDLVNSVSFSPDGKLLASASDDCLVHVWAPGTAELLATYRHPSNVLSASFAENGQLATGCDDGKIRLWDASSNEELSELVASVAKCAGIKSEPGSLASSLAGLLPARCRTLAVGEGDFAFSEALATSRACRARGLVVTCLEAEAECIEQYAGVQQRLQQLKELGVQVICGVDATQLGAGPLKGTEAFERIVFNFPLLPMKVHKPRASNNDVQIANRAMLVEFLRSAASFLRKDGLVLIANKDCYPYSWWRLEALPEWAGGELAFLGALPWQYTEYPSLYGGPCNVNRDASVKPTDAVIFLYAHADSKHFRRALDAAASAWKYCCSPCFPQQDPFDFRCEMCHVSTRTAADFAAHEAGKMHRKRVALEQCWQAALEASKHQPLMEVTCNLRNRQLPQQAQHSGAKASKFAAAPRWACTCCEGIGALWQKGVPSECQQSTVPADLFGFWECNQPVCSSRLHKDVTNSKTILS</sequence>
<dbReference type="CDD" id="cd00200">
    <property type="entry name" value="WD40"/>
    <property type="match status" value="1"/>
</dbReference>
<dbReference type="SUPFAM" id="SSF57667">
    <property type="entry name" value="beta-beta-alpha zinc fingers"/>
    <property type="match status" value="1"/>
</dbReference>
<dbReference type="InterPro" id="IPR020472">
    <property type="entry name" value="WD40_PAC1"/>
</dbReference>
<dbReference type="PRINTS" id="PR00320">
    <property type="entry name" value="GPROTEINBRPT"/>
</dbReference>
<keyword evidence="2" id="KW-0677">Repeat</keyword>
<keyword evidence="7" id="KW-1185">Reference proteome</keyword>
<feature type="domain" description="25S rRNA (uridine-N(3))-methyltransferase BMT5-like" evidence="4">
    <location>
        <begin position="401"/>
        <end position="566"/>
    </location>
</feature>
<feature type="repeat" description="WD" evidence="3">
    <location>
        <begin position="156"/>
        <end position="197"/>
    </location>
</feature>
<dbReference type="Pfam" id="PF10354">
    <property type="entry name" value="BMT5-like"/>
    <property type="match status" value="1"/>
</dbReference>
<keyword evidence="1 3" id="KW-0853">WD repeat</keyword>
<dbReference type="InterPro" id="IPR013087">
    <property type="entry name" value="Znf_C2H2_type"/>
</dbReference>
<dbReference type="Gene3D" id="2.130.10.10">
    <property type="entry name" value="YVTN repeat-like/Quinoprotein amine dehydrogenase"/>
    <property type="match status" value="3"/>
</dbReference>
<proteinExistence type="predicted"/>
<feature type="repeat" description="WD" evidence="3">
    <location>
        <begin position="198"/>
        <end position="239"/>
    </location>
</feature>